<reference evidence="2" key="1">
    <citation type="submission" date="2022-08" db="EMBL/GenBank/DDBJ databases">
        <title>Complete genome sequence of Mycoplasma molare type strain H 542.</title>
        <authorList>
            <person name="Spergser J."/>
        </authorList>
    </citation>
    <scope>NUCLEOTIDE SEQUENCE</scope>
    <source>
        <strain evidence="2">H 542</strain>
    </source>
</reference>
<feature type="domain" description="Aminoglycoside phosphotransferase" evidence="1">
    <location>
        <begin position="32"/>
        <end position="197"/>
    </location>
</feature>
<dbReference type="InterPro" id="IPR002575">
    <property type="entry name" value="Aminoglycoside_PTrfase"/>
</dbReference>
<dbReference type="Proteomes" id="UP001058364">
    <property type="component" value="Chromosome"/>
</dbReference>
<name>A0ABY5TV33_9BACT</name>
<dbReference type="Pfam" id="PF01636">
    <property type="entry name" value="APH"/>
    <property type="match status" value="1"/>
</dbReference>
<keyword evidence="3" id="KW-1185">Reference proteome</keyword>
<dbReference type="EMBL" id="CP103423">
    <property type="protein sequence ID" value="UWD34199.1"/>
    <property type="molecule type" value="Genomic_DNA"/>
</dbReference>
<dbReference type="InterPro" id="IPR011009">
    <property type="entry name" value="Kinase-like_dom_sf"/>
</dbReference>
<evidence type="ECO:0000313" key="2">
    <source>
        <dbReference type="EMBL" id="UWD34199.1"/>
    </source>
</evidence>
<evidence type="ECO:0000313" key="3">
    <source>
        <dbReference type="Proteomes" id="UP001058364"/>
    </source>
</evidence>
<protein>
    <submittedName>
        <fullName evidence="2">Aminoglycoside phosphotransferase family protein</fullName>
    </submittedName>
</protein>
<dbReference type="RefSeq" id="WP_027123621.1">
    <property type="nucleotide sequence ID" value="NZ_CP103423.1"/>
</dbReference>
<sequence length="327" mass="39438">MKNKKNNSKFLTRYFNSIEQIDNLVKKTSSEKNKILDEYYWFTKLPSNLSKYTPKVYSYNETQESSYILMDYVPWSNIYTFLENNSSLKNYINILDTLFNVLLDFKNTEFKKNNEKFSEFIYLTKTHDRIKNIKEEELIDLEKEIIFNSKKIKPFFQIKQKVLNLIEEKLLNSEITSVVHGDFFFGNILFDEKENKIKLVDPRGRFSYYRDIIGDIRYDLAKLSHSVIGKYDWIVNNNFEFIEDKNNFSLKENTFLDEKQNKEIMNHFKKNMIEKFNISFDNIRLIEGLLFLTMIPLHKESLIHQKIFYLKSLEIFNELIEKGDEWE</sequence>
<gene>
    <name evidence="2" type="ORF">NX772_03905</name>
</gene>
<dbReference type="SUPFAM" id="SSF56112">
    <property type="entry name" value="Protein kinase-like (PK-like)"/>
    <property type="match status" value="1"/>
</dbReference>
<organism evidence="2 3">
    <name type="scientific">Mesomycoplasma molare</name>
    <dbReference type="NCBI Taxonomy" id="171288"/>
    <lineage>
        <taxon>Bacteria</taxon>
        <taxon>Bacillati</taxon>
        <taxon>Mycoplasmatota</taxon>
        <taxon>Mycoplasmoidales</taxon>
        <taxon>Metamycoplasmataceae</taxon>
        <taxon>Mesomycoplasma</taxon>
    </lineage>
</organism>
<evidence type="ECO:0000259" key="1">
    <source>
        <dbReference type="Pfam" id="PF01636"/>
    </source>
</evidence>
<proteinExistence type="predicted"/>
<accession>A0ABY5TV33</accession>